<accession>A0ABS6DQF3</accession>
<keyword evidence="4" id="KW-1185">Reference proteome</keyword>
<keyword evidence="1" id="KW-0175">Coiled coil</keyword>
<dbReference type="Pfam" id="PF05960">
    <property type="entry name" value="DUF885"/>
    <property type="match status" value="2"/>
</dbReference>
<name>A0ABS6DQF3_9MOLU</name>
<organism evidence="3 4">
    <name type="scientific">Mycoplasma zalophi</name>
    <dbReference type="NCBI Taxonomy" id="191287"/>
    <lineage>
        <taxon>Bacteria</taxon>
        <taxon>Bacillati</taxon>
        <taxon>Mycoplasmatota</taxon>
        <taxon>Mollicutes</taxon>
        <taxon>Mycoplasmataceae</taxon>
        <taxon>Mycoplasma</taxon>
    </lineage>
</organism>
<evidence type="ECO:0000313" key="4">
    <source>
        <dbReference type="Proteomes" id="UP000718793"/>
    </source>
</evidence>
<dbReference type="PANTHER" id="PTHR33361:SF2">
    <property type="entry name" value="DUF885 DOMAIN-CONTAINING PROTEIN"/>
    <property type="match status" value="1"/>
</dbReference>
<comment type="caution">
    <text evidence="3">The sequence shown here is derived from an EMBL/GenBank/DDBJ whole genome shotgun (WGS) entry which is preliminary data.</text>
</comment>
<keyword evidence="2" id="KW-0732">Signal</keyword>
<reference evidence="3" key="1">
    <citation type="submission" date="2021-06" db="EMBL/GenBank/DDBJ databases">
        <title>Novel Mycoplasma species detected in California sea lions (Zalophus californianus) from the USA.</title>
        <authorList>
            <person name="Volokhov D.V."/>
            <person name="Furtak V.A."/>
            <person name="Zagorodnyaya T.A."/>
        </authorList>
    </citation>
    <scope>NUCLEOTIDE SEQUENCE [LARGE SCALE GENOMIC DNA]</scope>
    <source>
        <strain evidence="3">CSL 5346</strain>
    </source>
</reference>
<dbReference type="InterPro" id="IPR010281">
    <property type="entry name" value="DUF885"/>
</dbReference>
<dbReference type="Proteomes" id="UP000718793">
    <property type="component" value="Unassembled WGS sequence"/>
</dbReference>
<gene>
    <name evidence="3" type="ORF">KQ875_00905</name>
</gene>
<dbReference type="EMBL" id="JAHMHH010000001">
    <property type="protein sequence ID" value="MBU4692157.1"/>
    <property type="molecule type" value="Genomic_DNA"/>
</dbReference>
<evidence type="ECO:0000256" key="2">
    <source>
        <dbReference type="SAM" id="SignalP"/>
    </source>
</evidence>
<dbReference type="PANTHER" id="PTHR33361">
    <property type="entry name" value="GLR0591 PROTEIN"/>
    <property type="match status" value="1"/>
</dbReference>
<feature type="signal peptide" evidence="2">
    <location>
        <begin position="1"/>
        <end position="26"/>
    </location>
</feature>
<dbReference type="RefSeq" id="WP_216488487.1">
    <property type="nucleotide sequence ID" value="NZ_JAHMHH010000001.1"/>
</dbReference>
<feature type="coiled-coil region" evidence="1">
    <location>
        <begin position="87"/>
        <end position="114"/>
    </location>
</feature>
<evidence type="ECO:0000256" key="1">
    <source>
        <dbReference type="SAM" id="Coils"/>
    </source>
</evidence>
<dbReference type="PROSITE" id="PS51257">
    <property type="entry name" value="PROKAR_LIPOPROTEIN"/>
    <property type="match status" value="1"/>
</dbReference>
<proteinExistence type="predicted"/>
<sequence length="902" mass="101812">MKFKKRSLYLFLGTAAMIATISPAVAASCTPSKVVEDEKNKQAIETQLARIQDITRRASNFINDKLQAEEFKDSKNQLLGILQSINVLKDIKDAESLKAEVNNLEQKYADFKNEFAKQPSLDELRKSTSKYVDEIAKMYETFTTERQNLFGETAGALTDETKEALLKYEKAKLAEFQSYLAKQISTSERVWIGSIITKIQQDIALVESDIRYVGGDAAALASDSMLQFYFSGIYWQFYGATEAYIDQIIANLKAGAEKGITNSKVYAKRGVATLLQRDFKKQLENFFNANDKDKLTLDAFLDDADLMGELTPRQQIIKKFLKYYGGEYLAKAHGEGLDTITLSKENFSTDDKAPEFEKEDTYVLPGKLDDKIYGLGYTNVDLAAKNVGLGGMKNKEAAKKIYEALLFSNLTIKKTAQEIYDWGVERSKGDLAAFEFVANKIATLVTGSESADWTPTVKYNAIKLDATPNNKATSEDVKLNIRVGGKLNIEEWYKWLTQDDMYYGLEATMTPEKADEIIKDPAYAEYVALADSKGFAKYKDSNDKYDFNESITNKQMYASGLEALKQYNIWREKTQDFASSYFNEGIENVKIVPVDEDSDDLGSYSTQQGAFFFNLKPYMGLPKWSTTSFVNHESKMGHHNQLWYTKSYAAKEGDKKLEIFDSTAYAEGWALFMEWFAIETGWYGTPDYSDANNYDKIPTDFYHAIDGYLPALANDEQASAEEIAYLKEVAGGTYWNLAKSVQTNLTDTEAAKIAIQIGNLMQYYGAINEATLRDNRLALDTALHGVIDSPDEYIGSGISINDQRAFMKKHLQLPSDINAYPKRYLGYLGQATSYNTGKEVMKDIYKKVQKASGKTRKEFAEDKETLKKMFNLYLSYGNIPLDVLEELVLSQMIPTADENNKY</sequence>
<feature type="chain" id="PRO_5045521676" evidence="2">
    <location>
        <begin position="27"/>
        <end position="902"/>
    </location>
</feature>
<protein>
    <submittedName>
        <fullName evidence="3">DUF885 family protein</fullName>
    </submittedName>
</protein>
<evidence type="ECO:0000313" key="3">
    <source>
        <dbReference type="EMBL" id="MBU4692157.1"/>
    </source>
</evidence>